<sequence length="315" mass="33383">MAGAFAAVEWGLTAFRAWLMEADGTVVSQRQASESLAAVKSEGFAEALESNLAALAVPRNVPVVICGMAGAKQGWQEVPPVTLPMRLDSLPSHAMRIDGLARDVRILPALAQRGADSDFMRGEETLLFGLFAGQPQVSARVCIPGRFSRWVGLEAGAVTRIATHMTGEMFSVLQRSSVLSPILRGAEMLDETAFLDAVERSFQAPALYLNAAHAIRARNLLEGIAPERAEAELFGLLVGTELAGGLSVFAGEGPVWLIASGQLCEFYEHAFQRLGQSCMVHDATAAAREGLAAAASQLFDLSGTADEKKGRISGG</sequence>
<dbReference type="Pfam" id="PF05035">
    <property type="entry name" value="DGOK"/>
    <property type="match status" value="1"/>
</dbReference>
<dbReference type="Proteomes" id="UP000318801">
    <property type="component" value="Unassembled WGS sequence"/>
</dbReference>
<keyword evidence="1" id="KW-0418">Kinase</keyword>
<keyword evidence="1" id="KW-0808">Transferase</keyword>
<dbReference type="EMBL" id="VHLG01000002">
    <property type="protein sequence ID" value="TPW32465.1"/>
    <property type="molecule type" value="Genomic_DNA"/>
</dbReference>
<proteinExistence type="predicted"/>
<name>A0A506UGI0_9HYPH</name>
<dbReference type="Gene3D" id="3.30.420.310">
    <property type="entry name" value="2-keto-3-deoxy-galactonokinase, C-terminal domain"/>
    <property type="match status" value="1"/>
</dbReference>
<evidence type="ECO:0000313" key="2">
    <source>
        <dbReference type="Proteomes" id="UP000318801"/>
    </source>
</evidence>
<protein>
    <submittedName>
        <fullName evidence="1">2-dehydro-3-deoxygalactonokinase</fullName>
    </submittedName>
</protein>
<dbReference type="OrthoDB" id="256574at2"/>
<dbReference type="GO" id="GO:0034194">
    <property type="term" value="P:D-galactonate catabolic process"/>
    <property type="evidence" value="ECO:0007669"/>
    <property type="project" value="InterPro"/>
</dbReference>
<comment type="caution">
    <text evidence="1">The sequence shown here is derived from an EMBL/GenBank/DDBJ whole genome shotgun (WGS) entry which is preliminary data.</text>
</comment>
<evidence type="ECO:0000313" key="1">
    <source>
        <dbReference type="EMBL" id="TPW32465.1"/>
    </source>
</evidence>
<gene>
    <name evidence="1" type="ORF">FJU08_05595</name>
</gene>
<keyword evidence="2" id="KW-1185">Reference proteome</keyword>
<dbReference type="InterPro" id="IPR042258">
    <property type="entry name" value="DGOK_N"/>
</dbReference>
<dbReference type="RefSeq" id="WP_141147975.1">
    <property type="nucleotide sequence ID" value="NZ_VHLG01000002.1"/>
</dbReference>
<dbReference type="InterPro" id="IPR042257">
    <property type="entry name" value="DGOK_C"/>
</dbReference>
<organism evidence="1 2">
    <name type="scientific">Martelella alba</name>
    <dbReference type="NCBI Taxonomy" id="2590451"/>
    <lineage>
        <taxon>Bacteria</taxon>
        <taxon>Pseudomonadati</taxon>
        <taxon>Pseudomonadota</taxon>
        <taxon>Alphaproteobacteria</taxon>
        <taxon>Hyphomicrobiales</taxon>
        <taxon>Aurantimonadaceae</taxon>
        <taxon>Martelella</taxon>
    </lineage>
</organism>
<dbReference type="Gene3D" id="3.30.420.300">
    <property type="entry name" value="2-keto-3-deoxy-galactonokinase, substrate binding domain"/>
    <property type="match status" value="1"/>
</dbReference>
<dbReference type="InterPro" id="IPR007729">
    <property type="entry name" value="DGOK"/>
</dbReference>
<reference evidence="1 2" key="1">
    <citation type="submission" date="2019-06" db="EMBL/GenBank/DDBJ databases">
        <authorList>
            <person name="Li M."/>
        </authorList>
    </citation>
    <scope>NUCLEOTIDE SEQUENCE [LARGE SCALE GENOMIC DNA]</scope>
    <source>
        <strain evidence="1 2">BGMRC2036</strain>
    </source>
</reference>
<dbReference type="AlphaFoldDB" id="A0A506UGI0"/>
<accession>A0A506UGI0</accession>
<dbReference type="GO" id="GO:0008671">
    <property type="term" value="F:2-dehydro-3-deoxygalactonokinase activity"/>
    <property type="evidence" value="ECO:0007669"/>
    <property type="project" value="InterPro"/>
</dbReference>